<dbReference type="OrthoDB" id="9774495at2"/>
<evidence type="ECO:0000256" key="2">
    <source>
        <dbReference type="ARBA" id="ARBA00006966"/>
    </source>
</evidence>
<evidence type="ECO:0000313" key="7">
    <source>
        <dbReference type="Proteomes" id="UP000244224"/>
    </source>
</evidence>
<dbReference type="SUPFAM" id="SSF53383">
    <property type="entry name" value="PLP-dependent transferases"/>
    <property type="match status" value="1"/>
</dbReference>
<comment type="similarity">
    <text evidence="2">Belongs to the threonine aldolase family.</text>
</comment>
<dbReference type="GO" id="GO:0006520">
    <property type="term" value="P:amino acid metabolic process"/>
    <property type="evidence" value="ECO:0007669"/>
    <property type="project" value="InterPro"/>
</dbReference>
<feature type="domain" description="Aromatic amino acid beta-eliminating lyase/threonine aldolase" evidence="5">
    <location>
        <begin position="3"/>
        <end position="288"/>
    </location>
</feature>
<reference evidence="6 7" key="1">
    <citation type="submission" date="2018-04" db="EMBL/GenBank/DDBJ databases">
        <title>Genomic Encyclopedia of Archaeal and Bacterial Type Strains, Phase II (KMG-II): from individual species to whole genera.</title>
        <authorList>
            <person name="Goeker M."/>
        </authorList>
    </citation>
    <scope>NUCLEOTIDE SEQUENCE [LARGE SCALE GENOMIC DNA]</scope>
    <source>
        <strain evidence="6 7">DSM 21823</strain>
    </source>
</reference>
<dbReference type="PANTHER" id="PTHR48097:SF5">
    <property type="entry name" value="LOW SPECIFICITY L-THREONINE ALDOLASE"/>
    <property type="match status" value="1"/>
</dbReference>
<keyword evidence="4" id="KW-0663">Pyridoxal phosphate</keyword>
<evidence type="ECO:0000259" key="5">
    <source>
        <dbReference type="Pfam" id="PF01212"/>
    </source>
</evidence>
<dbReference type="Gene3D" id="3.90.1150.10">
    <property type="entry name" value="Aspartate Aminotransferase, domain 1"/>
    <property type="match status" value="1"/>
</dbReference>
<comment type="cofactor">
    <cofactor evidence="1">
        <name>pyridoxal 5'-phosphate</name>
        <dbReference type="ChEBI" id="CHEBI:597326"/>
    </cofactor>
</comment>
<dbReference type="PANTHER" id="PTHR48097">
    <property type="entry name" value="L-THREONINE ALDOLASE-RELATED"/>
    <property type="match status" value="1"/>
</dbReference>
<comment type="subunit">
    <text evidence="3">Homotetramer.</text>
</comment>
<evidence type="ECO:0000256" key="3">
    <source>
        <dbReference type="ARBA" id="ARBA00011881"/>
    </source>
</evidence>
<gene>
    <name evidence="6" type="ORF">C8N34_103244</name>
</gene>
<dbReference type="InterPro" id="IPR001597">
    <property type="entry name" value="ArAA_b-elim_lyase/Thr_aldolase"/>
</dbReference>
<dbReference type="Pfam" id="PF01212">
    <property type="entry name" value="Beta_elim_lyase"/>
    <property type="match status" value="1"/>
</dbReference>
<evidence type="ECO:0000256" key="1">
    <source>
        <dbReference type="ARBA" id="ARBA00001933"/>
    </source>
</evidence>
<keyword evidence="7" id="KW-1185">Reference proteome</keyword>
<dbReference type="EMBL" id="QBKP01000003">
    <property type="protein sequence ID" value="PTX51741.1"/>
    <property type="molecule type" value="Genomic_DNA"/>
</dbReference>
<dbReference type="InterPro" id="IPR015424">
    <property type="entry name" value="PyrdxlP-dep_Trfase"/>
</dbReference>
<name>A0A2T6B6P2_9RHOB</name>
<organism evidence="6 7">
    <name type="scientific">Gemmobacter caeni</name>
    <dbReference type="NCBI Taxonomy" id="589035"/>
    <lineage>
        <taxon>Bacteria</taxon>
        <taxon>Pseudomonadati</taxon>
        <taxon>Pseudomonadota</taxon>
        <taxon>Alphaproteobacteria</taxon>
        <taxon>Rhodobacterales</taxon>
        <taxon>Paracoccaceae</taxon>
        <taxon>Gemmobacter</taxon>
    </lineage>
</organism>
<protein>
    <submittedName>
        <fullName evidence="6">L-threonine aldolase</fullName>
    </submittedName>
</protein>
<dbReference type="GO" id="GO:0016829">
    <property type="term" value="F:lyase activity"/>
    <property type="evidence" value="ECO:0007669"/>
    <property type="project" value="InterPro"/>
</dbReference>
<dbReference type="AlphaFoldDB" id="A0A2T6B6P2"/>
<sequence>MYFTSDNAAGVPPEVLAALTRANTGYTKGYGAEDLSLAVEARLREVLEAPEARVFLVATGTAANALALACLCPPWGTVLCHPQAHIAEDECGAPEFFTHGAKLVHCAGAHGRIAPEALVQALGATGASVHNSQRGALSLTNVTEAGTVYSAAQTAQLAGMARGAGMPVHLDGARFANAVVATGASPADLTWRAGVDALSFGGTKNGLMGVEAVVIFDPARAWEFELRRKRGGHLLSKGRYLAAQMAAMLEGRRWLDWAVQANAMGARLAEGLVARGVALRHPVEANILFPLWPKGTSARLRAGGAMFYDMPAPEGQEGARLVTSWATTEADVDRFLALI</sequence>
<dbReference type="Gene3D" id="3.40.640.10">
    <property type="entry name" value="Type I PLP-dependent aspartate aminotransferase-like (Major domain)"/>
    <property type="match status" value="1"/>
</dbReference>
<evidence type="ECO:0000256" key="4">
    <source>
        <dbReference type="ARBA" id="ARBA00022898"/>
    </source>
</evidence>
<dbReference type="InterPro" id="IPR015421">
    <property type="entry name" value="PyrdxlP-dep_Trfase_major"/>
</dbReference>
<proteinExistence type="inferred from homology"/>
<dbReference type="InterPro" id="IPR015422">
    <property type="entry name" value="PyrdxlP-dep_Trfase_small"/>
</dbReference>
<dbReference type="RefSeq" id="WP_108128242.1">
    <property type="nucleotide sequence ID" value="NZ_QBKP01000003.1"/>
</dbReference>
<accession>A0A2T6B6P2</accession>
<comment type="caution">
    <text evidence="6">The sequence shown here is derived from an EMBL/GenBank/DDBJ whole genome shotgun (WGS) entry which is preliminary data.</text>
</comment>
<dbReference type="Proteomes" id="UP000244224">
    <property type="component" value="Unassembled WGS sequence"/>
</dbReference>
<evidence type="ECO:0000313" key="6">
    <source>
        <dbReference type="EMBL" id="PTX51741.1"/>
    </source>
</evidence>